<proteinExistence type="predicted"/>
<accession>A0A1G6MYZ0</accession>
<dbReference type="GeneID" id="57012606"/>
<dbReference type="EMBL" id="QICM01000007">
    <property type="protein sequence ID" value="PXV67617.1"/>
    <property type="molecule type" value="Genomic_DNA"/>
</dbReference>
<dbReference type="InterPro" id="IPR000182">
    <property type="entry name" value="GNAT_dom"/>
</dbReference>
<dbReference type="SUPFAM" id="SSF55729">
    <property type="entry name" value="Acyl-CoA N-acyltransferases (Nat)"/>
    <property type="match status" value="1"/>
</dbReference>
<reference evidence="3 11" key="2">
    <citation type="submission" date="2016-10" db="EMBL/GenBank/DDBJ databases">
        <authorList>
            <person name="Varghese N."/>
            <person name="Submissions S."/>
        </authorList>
    </citation>
    <scope>NUCLEOTIDE SEQUENCE [LARGE SCALE GENOMIC DNA]</scope>
    <source>
        <strain evidence="3 11">WG10</strain>
    </source>
</reference>
<dbReference type="RefSeq" id="WP_089655891.1">
    <property type="nucleotide sequence ID" value="NZ_FMYT01000010.1"/>
</dbReference>
<dbReference type="Proteomes" id="UP000295758">
    <property type="component" value="Unassembled WGS sequence"/>
</dbReference>
<dbReference type="EMBL" id="FMYT01000010">
    <property type="protein sequence ID" value="SDC60770.1"/>
    <property type="molecule type" value="Genomic_DNA"/>
</dbReference>
<evidence type="ECO:0000313" key="4">
    <source>
        <dbReference type="EMBL" id="SDI54706.1"/>
    </source>
</evidence>
<protein>
    <submittedName>
        <fullName evidence="3">L-amino acid N-acyltransferase YncA</fullName>
    </submittedName>
</protein>
<dbReference type="Gene3D" id="3.40.630.30">
    <property type="match status" value="1"/>
</dbReference>
<dbReference type="Pfam" id="PF00583">
    <property type="entry name" value="Acetyltransf_1"/>
    <property type="match status" value="1"/>
</dbReference>
<evidence type="ECO:0000313" key="5">
    <source>
        <dbReference type="EMBL" id="TDS32927.1"/>
    </source>
</evidence>
<evidence type="ECO:0000313" key="7">
    <source>
        <dbReference type="Proteomes" id="UP000198945"/>
    </source>
</evidence>
<evidence type="ECO:0000259" key="1">
    <source>
        <dbReference type="PROSITE" id="PS51186"/>
    </source>
</evidence>
<evidence type="ECO:0000313" key="8">
    <source>
        <dbReference type="Proteomes" id="UP000247389"/>
    </source>
</evidence>
<evidence type="ECO:0000313" key="2">
    <source>
        <dbReference type="EMBL" id="PXV67617.1"/>
    </source>
</evidence>
<dbReference type="PROSITE" id="PS51186">
    <property type="entry name" value="GNAT"/>
    <property type="match status" value="1"/>
</dbReference>
<sequence length="167" mass="19070">MEFRQAEMKDIPQIMEIIQAAQQYLKQEGIDQWQNNYPNPDSLKEDITNNNSYLIKDRDKIVATAAIIFGDDPTYSYIEGGKWISKGNYGVVHRAAVAETYKGQGIISKIFVQTYQLAAADGITSIRIDTHPNNKAMQRAIEKEGFKYCGIIYTEDDSKRFAYEKLI</sequence>
<organism evidence="3 11">
    <name type="scientific">Halanaerobium congolense</name>
    <dbReference type="NCBI Taxonomy" id="54121"/>
    <lineage>
        <taxon>Bacteria</taxon>
        <taxon>Bacillati</taxon>
        <taxon>Bacillota</taxon>
        <taxon>Clostridia</taxon>
        <taxon>Halanaerobiales</taxon>
        <taxon>Halanaerobiaceae</taxon>
        <taxon>Halanaerobium</taxon>
    </lineage>
</organism>
<keyword evidence="3" id="KW-0012">Acyltransferase</keyword>
<reference evidence="4 7" key="1">
    <citation type="submission" date="2016-10" db="EMBL/GenBank/DDBJ databases">
        <authorList>
            <person name="de Groot N.N."/>
        </authorList>
    </citation>
    <scope>NUCLEOTIDE SEQUENCE [LARGE SCALE GENOMIC DNA]</scope>
    <source>
        <strain evidence="4 7">WG7</strain>
    </source>
</reference>
<dbReference type="EMBL" id="FNEH01000008">
    <property type="protein sequence ID" value="SDI54706.1"/>
    <property type="molecule type" value="Genomic_DNA"/>
</dbReference>
<evidence type="ECO:0000313" key="11">
    <source>
        <dbReference type="Proteomes" id="UP000324896"/>
    </source>
</evidence>
<keyword evidence="3" id="KW-0808">Transferase</keyword>
<dbReference type="Proteomes" id="UP000247389">
    <property type="component" value="Unassembled WGS sequence"/>
</dbReference>
<dbReference type="EMBL" id="SOAA01000006">
    <property type="protein sequence ID" value="TDS32927.1"/>
    <property type="molecule type" value="Genomic_DNA"/>
</dbReference>
<dbReference type="Proteomes" id="UP000198945">
    <property type="component" value="Unassembled WGS sequence"/>
</dbReference>
<evidence type="ECO:0000313" key="9">
    <source>
        <dbReference type="Proteomes" id="UP000295472"/>
    </source>
</evidence>
<dbReference type="InterPro" id="IPR016181">
    <property type="entry name" value="Acyl_CoA_acyltransferase"/>
</dbReference>
<name>A0A1G6MYZ0_9FIRM</name>
<dbReference type="EMBL" id="SOEF01000013">
    <property type="protein sequence ID" value="TDX44344.1"/>
    <property type="molecule type" value="Genomic_DNA"/>
</dbReference>
<reference evidence="5 10" key="4">
    <citation type="submission" date="2019-03" db="EMBL/GenBank/DDBJ databases">
        <title>Deep subsurface shale carbon reservoir microbial communities from Ohio and West Virginia, USA.</title>
        <authorList>
            <person name="Wrighton K."/>
        </authorList>
    </citation>
    <scope>NUCLEOTIDE SEQUENCE [LARGE SCALE GENOMIC DNA]</scope>
    <source>
        <strain evidence="5 10">UTICA-S4D12</strain>
    </source>
</reference>
<evidence type="ECO:0000313" key="6">
    <source>
        <dbReference type="EMBL" id="TDX44344.1"/>
    </source>
</evidence>
<feature type="domain" description="N-acetyltransferase" evidence="1">
    <location>
        <begin position="1"/>
        <end position="167"/>
    </location>
</feature>
<evidence type="ECO:0000313" key="3">
    <source>
        <dbReference type="EMBL" id="SDC60770.1"/>
    </source>
</evidence>
<reference evidence="2 8" key="3">
    <citation type="submission" date="2018-04" db="EMBL/GenBank/DDBJ databases">
        <title>Subsurface microbial communities from deep shales in Ohio and West Virginia, USA.</title>
        <authorList>
            <person name="Wrighton K."/>
        </authorList>
    </citation>
    <scope>NUCLEOTIDE SEQUENCE [LARGE SCALE GENOMIC DNA]</scope>
    <source>
        <strain evidence="6 9">DSMZ 11287</strain>
        <strain evidence="2 8">MSL28</strain>
    </source>
</reference>
<dbReference type="AlphaFoldDB" id="A0A1G6MYZ0"/>
<dbReference type="Proteomes" id="UP000295472">
    <property type="component" value="Unassembled WGS sequence"/>
</dbReference>
<evidence type="ECO:0000313" key="10">
    <source>
        <dbReference type="Proteomes" id="UP000295758"/>
    </source>
</evidence>
<dbReference type="Proteomes" id="UP000324896">
    <property type="component" value="Unassembled WGS sequence"/>
</dbReference>
<gene>
    <name evidence="5" type="ORF">BY453_10668</name>
    <name evidence="6" type="ORF">C7954_11318</name>
    <name evidence="2" type="ORF">C8C78_10753</name>
    <name evidence="3" type="ORF">SAMN04488597_11012</name>
    <name evidence="4" type="ORF">SAMN04515654_10852</name>
</gene>
<dbReference type="GO" id="GO:0016747">
    <property type="term" value="F:acyltransferase activity, transferring groups other than amino-acyl groups"/>
    <property type="evidence" value="ECO:0007669"/>
    <property type="project" value="InterPro"/>
</dbReference>